<dbReference type="Pfam" id="PF13413">
    <property type="entry name" value="HTH_25"/>
    <property type="match status" value="1"/>
</dbReference>
<dbReference type="Gene3D" id="1.10.260.40">
    <property type="entry name" value="lambda repressor-like DNA-binding domains"/>
    <property type="match status" value="1"/>
</dbReference>
<evidence type="ECO:0000259" key="3">
    <source>
        <dbReference type="Pfam" id="PF13464"/>
    </source>
</evidence>
<keyword evidence="5" id="KW-1185">Reference proteome</keyword>
<reference evidence="4 5" key="1">
    <citation type="submission" date="2016-10" db="EMBL/GenBank/DDBJ databases">
        <authorList>
            <person name="de Groot N.N."/>
        </authorList>
    </citation>
    <scope>NUCLEOTIDE SEQUENCE [LARGE SCALE GENOMIC DNA]</scope>
    <source>
        <strain evidence="4 5">CGMCC 1.10449</strain>
    </source>
</reference>
<keyword evidence="2" id="KW-0812">Transmembrane</keyword>
<accession>A0A1H1C436</accession>
<keyword evidence="2" id="KW-1133">Transmembrane helix</keyword>
<dbReference type="InterPro" id="IPR025194">
    <property type="entry name" value="RodZ-like_C"/>
</dbReference>
<dbReference type="GO" id="GO:0003677">
    <property type="term" value="F:DNA binding"/>
    <property type="evidence" value="ECO:0007669"/>
    <property type="project" value="InterPro"/>
</dbReference>
<feature type="transmembrane region" description="Helical" evidence="2">
    <location>
        <begin position="103"/>
        <end position="128"/>
    </location>
</feature>
<dbReference type="PANTHER" id="PTHR34475">
    <property type="match status" value="1"/>
</dbReference>
<dbReference type="AlphaFoldDB" id="A0A1H1C436"/>
<feature type="compositionally biased region" description="Polar residues" evidence="1">
    <location>
        <begin position="191"/>
        <end position="209"/>
    </location>
</feature>
<name>A0A1H1C436_9BACI</name>
<evidence type="ECO:0000256" key="2">
    <source>
        <dbReference type="SAM" id="Phobius"/>
    </source>
</evidence>
<dbReference type="Proteomes" id="UP000199444">
    <property type="component" value="Unassembled WGS sequence"/>
</dbReference>
<feature type="compositionally biased region" description="Polar residues" evidence="1">
    <location>
        <begin position="79"/>
        <end position="89"/>
    </location>
</feature>
<evidence type="ECO:0000313" key="4">
    <source>
        <dbReference type="EMBL" id="SDQ59003.1"/>
    </source>
</evidence>
<feature type="compositionally biased region" description="Acidic residues" evidence="1">
    <location>
        <begin position="160"/>
        <end position="187"/>
    </location>
</feature>
<organism evidence="4 5">
    <name type="scientific">Virgibacillus salinus</name>
    <dbReference type="NCBI Taxonomy" id="553311"/>
    <lineage>
        <taxon>Bacteria</taxon>
        <taxon>Bacillati</taxon>
        <taxon>Bacillota</taxon>
        <taxon>Bacilli</taxon>
        <taxon>Bacillales</taxon>
        <taxon>Bacillaceae</taxon>
        <taxon>Virgibacillus</taxon>
    </lineage>
</organism>
<feature type="domain" description="Cytoskeleton protein RodZ-like C-terminal" evidence="3">
    <location>
        <begin position="221"/>
        <end position="283"/>
    </location>
</feature>
<sequence length="306" mass="34335">MEIGLRLKEAREEKKISLESLQETTKIQKRYLEAIEQGNFHILPGKFYARAFIKEYANAVGLDSTELLEEYKDEIPQTEAESSTQYTQIHRSRKDNNPTKNTAIFSFIPTIIVVLLVIGIVFAAWYFYQQTLSNDSSEPVDTQNDNEVTYNPDENKQDEEQAEDDNSDAGSDETDEENNDSQAEEADQPQPELTVNEKGTGSSPESTLTMENASEQVMAKIETSGESWLEVENGDGESLFSGMFTADDSPLELDLSGAERVWFKVGSAPNLDITIDGVEVNYPVDENDYVLQKLWININKASAQSN</sequence>
<dbReference type="STRING" id="553311.SAMN05216231_2066"/>
<dbReference type="InterPro" id="IPR010982">
    <property type="entry name" value="Lambda_DNA-bd_dom_sf"/>
</dbReference>
<dbReference type="InterPro" id="IPR050400">
    <property type="entry name" value="Bact_Cytoskel_RodZ"/>
</dbReference>
<proteinExistence type="predicted"/>
<keyword evidence="2" id="KW-0472">Membrane</keyword>
<feature type="region of interest" description="Disordered" evidence="1">
    <location>
        <begin position="134"/>
        <end position="209"/>
    </location>
</feature>
<dbReference type="InterPro" id="IPR001387">
    <property type="entry name" value="Cro/C1-type_HTH"/>
</dbReference>
<dbReference type="SUPFAM" id="SSF47413">
    <property type="entry name" value="lambda repressor-like DNA-binding domains"/>
    <property type="match status" value="1"/>
</dbReference>
<dbReference type="PANTHER" id="PTHR34475:SF1">
    <property type="entry name" value="CYTOSKELETON PROTEIN RODZ"/>
    <property type="match status" value="1"/>
</dbReference>
<dbReference type="EMBL" id="FNKD01000002">
    <property type="protein sequence ID" value="SDQ59003.1"/>
    <property type="molecule type" value="Genomic_DNA"/>
</dbReference>
<protein>
    <submittedName>
        <fullName evidence="4">Protein RodZ, contains Xre-like HTH and DUF4115 domains</fullName>
    </submittedName>
</protein>
<feature type="region of interest" description="Disordered" evidence="1">
    <location>
        <begin position="74"/>
        <end position="100"/>
    </location>
</feature>
<dbReference type="Pfam" id="PF13464">
    <property type="entry name" value="RodZ_C"/>
    <property type="match status" value="1"/>
</dbReference>
<dbReference type="RefSeq" id="WP_092492882.1">
    <property type="nucleotide sequence ID" value="NZ_FNKD01000002.1"/>
</dbReference>
<evidence type="ECO:0000256" key="1">
    <source>
        <dbReference type="SAM" id="MobiDB-lite"/>
    </source>
</evidence>
<evidence type="ECO:0000313" key="5">
    <source>
        <dbReference type="Proteomes" id="UP000199444"/>
    </source>
</evidence>
<feature type="compositionally biased region" description="Polar residues" evidence="1">
    <location>
        <begin position="134"/>
        <end position="149"/>
    </location>
</feature>
<dbReference type="CDD" id="cd00093">
    <property type="entry name" value="HTH_XRE"/>
    <property type="match status" value="1"/>
</dbReference>
<gene>
    <name evidence="4" type="ORF">SAMN05216231_2066</name>
</gene>